<evidence type="ECO:0000313" key="3">
    <source>
        <dbReference type="EMBL" id="ADC88685.1"/>
    </source>
</evidence>
<keyword evidence="4" id="KW-1185">Reference proteome</keyword>
<name>D3SNE8_THEAH</name>
<dbReference type="KEGG" id="tal:Thal_0047"/>
<feature type="coiled-coil region" evidence="1">
    <location>
        <begin position="54"/>
        <end position="109"/>
    </location>
</feature>
<keyword evidence="2" id="KW-1133">Transmembrane helix</keyword>
<dbReference type="EMBL" id="CP001931">
    <property type="protein sequence ID" value="ADC88685.1"/>
    <property type="molecule type" value="Genomic_DNA"/>
</dbReference>
<feature type="transmembrane region" description="Helical" evidence="2">
    <location>
        <begin position="35"/>
        <end position="53"/>
    </location>
</feature>
<evidence type="ECO:0000256" key="1">
    <source>
        <dbReference type="SAM" id="Coils"/>
    </source>
</evidence>
<protein>
    <recommendedName>
        <fullName evidence="5">Fimbrial assembly family protein</fullName>
    </recommendedName>
</protein>
<gene>
    <name evidence="3" type="ordered locus">Thal_0047</name>
</gene>
<evidence type="ECO:0000313" key="4">
    <source>
        <dbReference type="Proteomes" id="UP000002043"/>
    </source>
</evidence>
<keyword evidence="1" id="KW-0175">Coiled coil</keyword>
<organism evidence="3 4">
    <name type="scientific">Thermocrinis albus (strain DSM 14484 / JCM 11386 / HI 11/12)</name>
    <dbReference type="NCBI Taxonomy" id="638303"/>
    <lineage>
        <taxon>Bacteria</taxon>
        <taxon>Pseudomonadati</taxon>
        <taxon>Aquificota</taxon>
        <taxon>Aquificia</taxon>
        <taxon>Aquificales</taxon>
        <taxon>Aquificaceae</taxon>
        <taxon>Thermocrinis</taxon>
    </lineage>
</organism>
<dbReference type="AlphaFoldDB" id="D3SNE8"/>
<keyword evidence="2" id="KW-0812">Transmembrane</keyword>
<dbReference type="Proteomes" id="UP000002043">
    <property type="component" value="Chromosome"/>
</dbReference>
<evidence type="ECO:0008006" key="5">
    <source>
        <dbReference type="Google" id="ProtNLM"/>
    </source>
</evidence>
<dbReference type="HOGENOM" id="CLU_1309603_0_0_0"/>
<evidence type="ECO:0000256" key="2">
    <source>
        <dbReference type="SAM" id="Phobius"/>
    </source>
</evidence>
<keyword evidence="2" id="KW-0472">Membrane</keyword>
<sequence>MIRINLVKERRDKPSFRMPFPVGKPTAVKGLPKGVLPYAALLLWTVPVLLFLYHLHISRRLEEEERELQDLRVQKQFLQAKAKKLSEEKKMLEERIKTLEKSLKDVEDSKDILMGLKGYYLSFNNTMRHLLDYMPPTLYVNSYQQNLDMATGLIKAEVSVESLDYSSIGSYTRRVSQSNRSLLVNQMERKVNPYGFEYYTAKIAVETEGR</sequence>
<reference evidence="4" key="1">
    <citation type="journal article" date="2010" name="Stand. Genomic Sci.">
        <title>Complete genome sequence of Thermocrinis albus type strain (HI 11/12T).</title>
        <authorList>
            <person name="Wirth R."/>
            <person name="Sikorski J."/>
            <person name="Brambilla E."/>
            <person name="Misra M."/>
            <person name="Lapidus A."/>
            <person name="Copeland A."/>
            <person name="Nolan M."/>
            <person name="Lucas S."/>
            <person name="Chen F."/>
            <person name="Tice H."/>
            <person name="Cheng J.F."/>
            <person name="Han C."/>
            <person name="Detter J.C."/>
            <person name="Tapia R."/>
            <person name="Bruce D."/>
            <person name="Goodwin L."/>
            <person name="Pitluck S."/>
            <person name="Pati A."/>
            <person name="Anderson I."/>
            <person name="Ivanova N."/>
            <person name="Mavromatis K."/>
            <person name="Mikhailova N."/>
            <person name="Chen A."/>
            <person name="Palaniappan K."/>
            <person name="Bilek Y."/>
            <person name="Hader T."/>
            <person name="Land M."/>
            <person name="Hauser L."/>
            <person name="Chang Y.J."/>
            <person name="Jeffries C.D."/>
            <person name="Tindall B.J."/>
            <person name="Rohde M."/>
            <person name="Goker M."/>
            <person name="Bristow J."/>
            <person name="Eisen J.A."/>
            <person name="Markowitz V."/>
            <person name="Hugenholtz P."/>
            <person name="Kyrpides N.C."/>
            <person name="Klenk H.P."/>
        </authorList>
    </citation>
    <scope>NUCLEOTIDE SEQUENCE [LARGE SCALE GENOMIC DNA]</scope>
    <source>
        <strain evidence="4">DSM 14484 / JCM 11386 / HI 11/12</strain>
    </source>
</reference>
<dbReference type="OrthoDB" id="9844212at2"/>
<dbReference type="RefSeq" id="WP_012991092.1">
    <property type="nucleotide sequence ID" value="NC_013894.1"/>
</dbReference>
<proteinExistence type="predicted"/>
<dbReference type="STRING" id="638303.Thal_0047"/>
<accession>D3SNE8</accession>